<dbReference type="Gene3D" id="3.40.50.2300">
    <property type="match status" value="2"/>
</dbReference>
<dbReference type="SUPFAM" id="SSF53822">
    <property type="entry name" value="Periplasmic binding protein-like I"/>
    <property type="match status" value="1"/>
</dbReference>
<dbReference type="CDD" id="cd06267">
    <property type="entry name" value="PBP1_LacI_sugar_binding-like"/>
    <property type="match status" value="1"/>
</dbReference>
<dbReference type="GO" id="GO:0000976">
    <property type="term" value="F:transcription cis-regulatory region binding"/>
    <property type="evidence" value="ECO:0007669"/>
    <property type="project" value="TreeGrafter"/>
</dbReference>
<dbReference type="KEGG" id="tco:Theco_0921"/>
<dbReference type="Pfam" id="PF00356">
    <property type="entry name" value="LacI"/>
    <property type="match status" value="1"/>
</dbReference>
<proteinExistence type="predicted"/>
<evidence type="ECO:0000259" key="4">
    <source>
        <dbReference type="PROSITE" id="PS50932"/>
    </source>
</evidence>
<dbReference type="AlphaFoldDB" id="L0EBD1"/>
<dbReference type="PROSITE" id="PS50932">
    <property type="entry name" value="HTH_LACI_2"/>
    <property type="match status" value="1"/>
</dbReference>
<evidence type="ECO:0000256" key="3">
    <source>
        <dbReference type="ARBA" id="ARBA00023163"/>
    </source>
</evidence>
<dbReference type="SUPFAM" id="SSF47413">
    <property type="entry name" value="lambda repressor-like DNA-binding domains"/>
    <property type="match status" value="1"/>
</dbReference>
<dbReference type="SMART" id="SM00354">
    <property type="entry name" value="HTH_LACI"/>
    <property type="match status" value="1"/>
</dbReference>
<dbReference type="Proteomes" id="UP000010795">
    <property type="component" value="Chromosome"/>
</dbReference>
<dbReference type="RefSeq" id="WP_015253870.1">
    <property type="nucleotide sequence ID" value="NC_019897.1"/>
</dbReference>
<sequence length="337" mass="38039">MRDYKISDIAKMANVSVATVSRMLNNSASVTEKTRRKVLEAIEKANYTPNAVAKNLRSKKTMALAVQVPDIGVSYFADIVKGIENMASSLNYKIFICDLQNQKEKAYEYMSLLLNRTVDGMILVTPDLTDEEIVSYVDQGYKIGVIGRHIDHREIPCVYTDNVKMGKEVVSHLISQGHERIAFLSGFAHAIDSYTRLEGYMKGLRDAGYPFLPELIENGDFNEDKGYEAFKRLIAKNVHFTAVFAANDEMALGVYKACQELNIKIPEEMAVVGVDNTRITNYIAPKMSTVDQPKYAMGALIAEKLIDQINDNIYRDQRVFKVDSTLIIRESSNYKRK</sequence>
<dbReference type="PANTHER" id="PTHR30146">
    <property type="entry name" value="LACI-RELATED TRANSCRIPTIONAL REPRESSOR"/>
    <property type="match status" value="1"/>
</dbReference>
<evidence type="ECO:0000256" key="2">
    <source>
        <dbReference type="ARBA" id="ARBA00023125"/>
    </source>
</evidence>
<keyword evidence="3" id="KW-0804">Transcription</keyword>
<protein>
    <submittedName>
        <fullName evidence="5">Transcriptional regulator</fullName>
    </submittedName>
</protein>
<dbReference type="InterPro" id="IPR046335">
    <property type="entry name" value="LacI/GalR-like_sensor"/>
</dbReference>
<organism evidence="5 6">
    <name type="scientific">Thermobacillus composti (strain DSM 18247 / JCM 13945 / KWC4)</name>
    <dbReference type="NCBI Taxonomy" id="717605"/>
    <lineage>
        <taxon>Bacteria</taxon>
        <taxon>Bacillati</taxon>
        <taxon>Bacillota</taxon>
        <taxon>Bacilli</taxon>
        <taxon>Bacillales</taxon>
        <taxon>Paenibacillaceae</taxon>
        <taxon>Thermobacillus</taxon>
    </lineage>
</organism>
<feature type="domain" description="HTH lacI-type" evidence="4">
    <location>
        <begin position="4"/>
        <end position="58"/>
    </location>
</feature>
<dbReference type="OrthoDB" id="9784962at2"/>
<evidence type="ECO:0000313" key="6">
    <source>
        <dbReference type="Proteomes" id="UP000010795"/>
    </source>
</evidence>
<dbReference type="EMBL" id="CP003255">
    <property type="protein sequence ID" value="AGA57112.1"/>
    <property type="molecule type" value="Genomic_DNA"/>
</dbReference>
<dbReference type="Pfam" id="PF13377">
    <property type="entry name" value="Peripla_BP_3"/>
    <property type="match status" value="1"/>
</dbReference>
<dbReference type="Gene3D" id="1.10.260.40">
    <property type="entry name" value="lambda repressor-like DNA-binding domains"/>
    <property type="match status" value="1"/>
</dbReference>
<keyword evidence="1" id="KW-0805">Transcription regulation</keyword>
<dbReference type="HOGENOM" id="CLU_037628_6_1_9"/>
<evidence type="ECO:0000313" key="5">
    <source>
        <dbReference type="EMBL" id="AGA57112.1"/>
    </source>
</evidence>
<dbReference type="InterPro" id="IPR010982">
    <property type="entry name" value="Lambda_DNA-bd_dom_sf"/>
</dbReference>
<dbReference type="STRING" id="717605.Theco_0921"/>
<dbReference type="GO" id="GO:0003700">
    <property type="term" value="F:DNA-binding transcription factor activity"/>
    <property type="evidence" value="ECO:0007669"/>
    <property type="project" value="TreeGrafter"/>
</dbReference>
<reference evidence="6" key="1">
    <citation type="submission" date="2012-01" db="EMBL/GenBank/DDBJ databases">
        <title>Complete sequence of chromosome of Thermobacillus composti KWC4.</title>
        <authorList>
            <person name="Lucas S."/>
            <person name="Han J."/>
            <person name="Lapidus A."/>
            <person name="Cheng J.-F."/>
            <person name="Goodwin L."/>
            <person name="Pitluck S."/>
            <person name="Peters L."/>
            <person name="Ovchinnikova G."/>
            <person name="Teshima H."/>
            <person name="Detter J.C."/>
            <person name="Han C."/>
            <person name="Tapia R."/>
            <person name="Land M."/>
            <person name="Hauser L."/>
            <person name="Kyrpides N."/>
            <person name="Ivanova N."/>
            <person name="Pagani I."/>
            <person name="Anderson I."/>
            <person name="Woyke T."/>
        </authorList>
    </citation>
    <scope>NUCLEOTIDE SEQUENCE [LARGE SCALE GENOMIC DNA]</scope>
    <source>
        <strain evidence="6">DSM 18247 / JCM 13945 / KWC4</strain>
    </source>
</reference>
<gene>
    <name evidence="5" type="ordered locus">Theco_0921</name>
</gene>
<dbReference type="eggNOG" id="COG1609">
    <property type="taxonomic scope" value="Bacteria"/>
</dbReference>
<dbReference type="CDD" id="cd01392">
    <property type="entry name" value="HTH_LacI"/>
    <property type="match status" value="1"/>
</dbReference>
<evidence type="ECO:0000256" key="1">
    <source>
        <dbReference type="ARBA" id="ARBA00023015"/>
    </source>
</evidence>
<dbReference type="InterPro" id="IPR028082">
    <property type="entry name" value="Peripla_BP_I"/>
</dbReference>
<keyword evidence="2" id="KW-0238">DNA-binding</keyword>
<dbReference type="PROSITE" id="PS00356">
    <property type="entry name" value="HTH_LACI_1"/>
    <property type="match status" value="1"/>
</dbReference>
<dbReference type="PANTHER" id="PTHR30146:SF109">
    <property type="entry name" value="HTH-TYPE TRANSCRIPTIONAL REGULATOR GALS"/>
    <property type="match status" value="1"/>
</dbReference>
<dbReference type="InterPro" id="IPR000843">
    <property type="entry name" value="HTH_LacI"/>
</dbReference>
<keyword evidence="6" id="KW-1185">Reference proteome</keyword>
<accession>L0EBD1</accession>
<name>L0EBD1_THECK</name>